<keyword evidence="2" id="KW-1185">Reference proteome</keyword>
<dbReference type="OrthoDB" id="2645748at2759"/>
<dbReference type="EMBL" id="JABBWD010000011">
    <property type="protein sequence ID" value="KAG1779686.1"/>
    <property type="molecule type" value="Genomic_DNA"/>
</dbReference>
<comment type="caution">
    <text evidence="1">The sequence shown here is derived from an EMBL/GenBank/DDBJ whole genome shotgun (WGS) entry which is preliminary data.</text>
</comment>
<proteinExistence type="predicted"/>
<reference evidence="1" key="1">
    <citation type="journal article" date="2020" name="New Phytol.">
        <title>Comparative genomics reveals dynamic genome evolution in host specialist ectomycorrhizal fungi.</title>
        <authorList>
            <person name="Lofgren L.A."/>
            <person name="Nguyen N.H."/>
            <person name="Vilgalys R."/>
            <person name="Ruytinx J."/>
            <person name="Liao H.L."/>
            <person name="Branco S."/>
            <person name="Kuo A."/>
            <person name="LaButti K."/>
            <person name="Lipzen A."/>
            <person name="Andreopoulos W."/>
            <person name="Pangilinan J."/>
            <person name="Riley R."/>
            <person name="Hundley H."/>
            <person name="Na H."/>
            <person name="Barry K."/>
            <person name="Grigoriev I.V."/>
            <person name="Stajich J.E."/>
            <person name="Kennedy P.G."/>
        </authorList>
    </citation>
    <scope>NUCLEOTIDE SEQUENCE</scope>
    <source>
        <strain evidence="1">DOB743</strain>
    </source>
</reference>
<protein>
    <submittedName>
        <fullName evidence="1">Uncharacterized protein</fullName>
    </submittedName>
</protein>
<organism evidence="1 2">
    <name type="scientific">Suillus placidus</name>
    <dbReference type="NCBI Taxonomy" id="48579"/>
    <lineage>
        <taxon>Eukaryota</taxon>
        <taxon>Fungi</taxon>
        <taxon>Dikarya</taxon>
        <taxon>Basidiomycota</taxon>
        <taxon>Agaricomycotina</taxon>
        <taxon>Agaricomycetes</taxon>
        <taxon>Agaricomycetidae</taxon>
        <taxon>Boletales</taxon>
        <taxon>Suillineae</taxon>
        <taxon>Suillaceae</taxon>
        <taxon>Suillus</taxon>
    </lineage>
</organism>
<accession>A0A9P7D5V5</accession>
<dbReference type="AlphaFoldDB" id="A0A9P7D5V5"/>
<evidence type="ECO:0000313" key="1">
    <source>
        <dbReference type="EMBL" id="KAG1779686.1"/>
    </source>
</evidence>
<sequence>MHQLTVTHLSTDPSFCLLSTWVPPDVQDALNDTRKSELSAQAGLMTMYLDIDGYNSHQHNIDSELLYLWARMHRAKAEVALYELAIENAPASNFPDNVSDALAASSSSSSRPNPTPHLPEDFSRYKEYINAESLDDGSSEHLWCRVGTHIFIYLFFLNLSSCDSGLGSEKLVTSDERGTLRDFNHRIRHKCGMCHIDLRKLLSSSNLFKK</sequence>
<dbReference type="Proteomes" id="UP000714275">
    <property type="component" value="Unassembled WGS sequence"/>
</dbReference>
<gene>
    <name evidence="1" type="ORF">EV702DRAFT_1043598</name>
</gene>
<name>A0A9P7D5V5_9AGAM</name>
<evidence type="ECO:0000313" key="2">
    <source>
        <dbReference type="Proteomes" id="UP000714275"/>
    </source>
</evidence>